<comment type="caution">
    <text evidence="1">The sequence shown here is derived from an EMBL/GenBank/DDBJ whole genome shotgun (WGS) entry which is preliminary data.</text>
</comment>
<organism evidence="1 2">
    <name type="scientific">Haloarcula salina</name>
    <dbReference type="NCBI Taxonomy" id="1429914"/>
    <lineage>
        <taxon>Archaea</taxon>
        <taxon>Methanobacteriati</taxon>
        <taxon>Methanobacteriota</taxon>
        <taxon>Stenosarchaea group</taxon>
        <taxon>Halobacteria</taxon>
        <taxon>Halobacteriales</taxon>
        <taxon>Haloarculaceae</taxon>
        <taxon>Haloarcula</taxon>
    </lineage>
</organism>
<dbReference type="Proteomes" id="UP001166304">
    <property type="component" value="Unassembled WGS sequence"/>
</dbReference>
<accession>A0AA41G2Y4</accession>
<evidence type="ECO:0000313" key="2">
    <source>
        <dbReference type="Proteomes" id="UP001166304"/>
    </source>
</evidence>
<dbReference type="InterPro" id="IPR055978">
    <property type="entry name" value="DUF7556"/>
</dbReference>
<evidence type="ECO:0000313" key="1">
    <source>
        <dbReference type="EMBL" id="MBV0903380.1"/>
    </source>
</evidence>
<name>A0AA41G2Y4_9EURY</name>
<dbReference type="RefSeq" id="WP_162413809.1">
    <property type="nucleotide sequence ID" value="NZ_JAHQXE010000005.1"/>
</dbReference>
<keyword evidence="2" id="KW-1185">Reference proteome</keyword>
<dbReference type="EMBL" id="JAHQXE010000005">
    <property type="protein sequence ID" value="MBV0903380.1"/>
    <property type="molecule type" value="Genomic_DNA"/>
</dbReference>
<protein>
    <submittedName>
        <fullName evidence="1">Uncharacterized protein</fullName>
    </submittedName>
</protein>
<gene>
    <name evidence="1" type="ORF">KTS37_16460</name>
</gene>
<dbReference type="Pfam" id="PF24433">
    <property type="entry name" value="DUF7556"/>
    <property type="match status" value="1"/>
</dbReference>
<sequence>MSYEVEHPDRRSGTASEVMCSVDEVDGQRRLVIADIARDDAWISTITATTCHLDEWQ</sequence>
<reference evidence="1" key="1">
    <citation type="submission" date="2021-06" db="EMBL/GenBank/DDBJ databases">
        <title>New haloarchaea isolates fom saline soil.</title>
        <authorList>
            <person name="Duran-Viseras A."/>
            <person name="Sanchez-Porro C.S."/>
            <person name="Ventosa A."/>
        </authorList>
    </citation>
    <scope>NUCLEOTIDE SEQUENCE</scope>
    <source>
        <strain evidence="1">JCM 18369</strain>
    </source>
</reference>
<dbReference type="AlphaFoldDB" id="A0AA41G2Y4"/>
<proteinExistence type="predicted"/>